<accession>A0A9D1L687</accession>
<comment type="caution">
    <text evidence="2">The sequence shown here is derived from an EMBL/GenBank/DDBJ whole genome shotgun (WGS) entry which is preliminary data.</text>
</comment>
<reference evidence="2" key="2">
    <citation type="journal article" date="2021" name="PeerJ">
        <title>Extensive microbial diversity within the chicken gut microbiome revealed by metagenomics and culture.</title>
        <authorList>
            <person name="Gilroy R."/>
            <person name="Ravi A."/>
            <person name="Getino M."/>
            <person name="Pursley I."/>
            <person name="Horton D.L."/>
            <person name="Alikhan N.F."/>
            <person name="Baker D."/>
            <person name="Gharbi K."/>
            <person name="Hall N."/>
            <person name="Watson M."/>
            <person name="Adriaenssens E.M."/>
            <person name="Foster-Nyarko E."/>
            <person name="Jarju S."/>
            <person name="Secka A."/>
            <person name="Antonio M."/>
            <person name="Oren A."/>
            <person name="Chaudhuri R.R."/>
            <person name="La Ragione R."/>
            <person name="Hildebrand F."/>
            <person name="Pallen M.J."/>
        </authorList>
    </citation>
    <scope>NUCLEOTIDE SEQUENCE</scope>
    <source>
        <strain evidence="2">ChiHcec3-6078</strain>
    </source>
</reference>
<dbReference type="AlphaFoldDB" id="A0A9D1L687"/>
<feature type="compositionally biased region" description="Basic residues" evidence="1">
    <location>
        <begin position="129"/>
        <end position="144"/>
    </location>
</feature>
<protein>
    <submittedName>
        <fullName evidence="2">Uncharacterized protein</fullName>
    </submittedName>
</protein>
<sequence length="153" mass="17875">MPRKKKPRDPPPKFATSGTWHTHHVIFFDDQLTSLAYRALSANAKEVYTVLRMQYKGVYTGNTVKCPYSIFEQMGLRRETVSRALDQLECYGFVEITRGGLEHRPSEYKLVDKWVQMENAEKMEEAKAAFKKRMEKKQKARERRIKFADSHAG</sequence>
<dbReference type="InterPro" id="IPR036390">
    <property type="entry name" value="WH_DNA-bd_sf"/>
</dbReference>
<reference evidence="2" key="1">
    <citation type="submission" date="2020-10" db="EMBL/GenBank/DDBJ databases">
        <authorList>
            <person name="Gilroy R."/>
        </authorList>
    </citation>
    <scope>NUCLEOTIDE SEQUENCE</scope>
    <source>
        <strain evidence="2">ChiHcec3-6078</strain>
    </source>
</reference>
<gene>
    <name evidence="2" type="ORF">IAC50_04330</name>
</gene>
<evidence type="ECO:0000313" key="2">
    <source>
        <dbReference type="EMBL" id="HIU25700.1"/>
    </source>
</evidence>
<evidence type="ECO:0000256" key="1">
    <source>
        <dbReference type="SAM" id="MobiDB-lite"/>
    </source>
</evidence>
<dbReference type="Proteomes" id="UP000824090">
    <property type="component" value="Unassembled WGS sequence"/>
</dbReference>
<dbReference type="EMBL" id="DVMP01000082">
    <property type="protein sequence ID" value="HIU25700.1"/>
    <property type="molecule type" value="Genomic_DNA"/>
</dbReference>
<organism evidence="2 3">
    <name type="scientific">Candidatus Allocopromorpha excrementigallinarum</name>
    <dbReference type="NCBI Taxonomy" id="2840742"/>
    <lineage>
        <taxon>Bacteria</taxon>
        <taxon>Bacillati</taxon>
        <taxon>Bacillota</taxon>
        <taxon>Clostridia</taxon>
        <taxon>Eubacteriales</taxon>
        <taxon>Eubacteriaceae</taxon>
        <taxon>Eubacteriaceae incertae sedis</taxon>
        <taxon>Candidatus Allocopromorpha</taxon>
    </lineage>
</organism>
<evidence type="ECO:0000313" key="3">
    <source>
        <dbReference type="Proteomes" id="UP000824090"/>
    </source>
</evidence>
<feature type="region of interest" description="Disordered" evidence="1">
    <location>
        <begin position="128"/>
        <end position="153"/>
    </location>
</feature>
<proteinExistence type="predicted"/>
<dbReference type="SUPFAM" id="SSF46785">
    <property type="entry name" value="Winged helix' DNA-binding domain"/>
    <property type="match status" value="1"/>
</dbReference>
<name>A0A9D1L687_9FIRM</name>